<proteinExistence type="predicted"/>
<keyword evidence="2" id="KW-1185">Reference proteome</keyword>
<dbReference type="AlphaFoldDB" id="A0A7Z0LLR1"/>
<dbReference type="EMBL" id="JACCDF010000009">
    <property type="protein sequence ID" value="NYS61247.1"/>
    <property type="molecule type" value="Genomic_DNA"/>
</dbReference>
<name>A0A7Z0LLR1_9GAMM</name>
<protein>
    <submittedName>
        <fullName evidence="1">Uncharacterized protein</fullName>
    </submittedName>
</protein>
<evidence type="ECO:0000313" key="1">
    <source>
        <dbReference type="EMBL" id="NYS61247.1"/>
    </source>
</evidence>
<gene>
    <name evidence="1" type="ORF">HZS81_10820</name>
</gene>
<organism evidence="1 2">
    <name type="scientific">Vreelandella salicampi</name>
    <dbReference type="NCBI Taxonomy" id="1449798"/>
    <lineage>
        <taxon>Bacteria</taxon>
        <taxon>Pseudomonadati</taxon>
        <taxon>Pseudomonadota</taxon>
        <taxon>Gammaproteobacteria</taxon>
        <taxon>Oceanospirillales</taxon>
        <taxon>Halomonadaceae</taxon>
        <taxon>Vreelandella</taxon>
    </lineage>
</organism>
<evidence type="ECO:0000313" key="2">
    <source>
        <dbReference type="Proteomes" id="UP000586119"/>
    </source>
</evidence>
<accession>A0A7Z0LLR1</accession>
<comment type="caution">
    <text evidence="1">The sequence shown here is derived from an EMBL/GenBank/DDBJ whole genome shotgun (WGS) entry which is preliminary data.</text>
</comment>
<dbReference type="RefSeq" id="WP_179930581.1">
    <property type="nucleotide sequence ID" value="NZ_JACCDF010000009.1"/>
</dbReference>
<sequence length="77" mass="8786">MAVGIPSEWACTLSGKPQCFGTQFDVDENGWPTPFPIDDSAKVNERRAYLDLDSLDKRQEQLIEPERKCRASIEKTR</sequence>
<reference evidence="1 2" key="1">
    <citation type="journal article" date="2015" name="Int. J. Syst. Evol. Microbiol.">
        <title>Halomonas salicampi sp. nov., a halotolerant and alkalitolerant bacterium isolated from a saltern soil.</title>
        <authorList>
            <person name="Lee J.C."/>
            <person name="Kim Y.S."/>
            <person name="Yun B.S."/>
            <person name="Whang K.S."/>
        </authorList>
    </citation>
    <scope>NUCLEOTIDE SEQUENCE [LARGE SCALE GENOMIC DNA]</scope>
    <source>
        <strain evidence="1 2">BH103</strain>
    </source>
</reference>
<dbReference type="Proteomes" id="UP000586119">
    <property type="component" value="Unassembled WGS sequence"/>
</dbReference>